<proteinExistence type="inferred from homology"/>
<dbReference type="PANTHER" id="PTHR22777:SF32">
    <property type="entry name" value="UPF0053 INNER MEMBRANE PROTEIN YFJD"/>
    <property type="match status" value="1"/>
</dbReference>
<protein>
    <recommendedName>
        <fullName evidence="8">CBS domain-containing protein</fullName>
    </recommendedName>
</protein>
<dbReference type="PROSITE" id="PS51371">
    <property type="entry name" value="CBS"/>
    <property type="match status" value="2"/>
</dbReference>
<feature type="transmembrane region" description="Helical" evidence="7">
    <location>
        <begin position="91"/>
        <end position="112"/>
    </location>
</feature>
<feature type="domain" description="CBS" evidence="8">
    <location>
        <begin position="270"/>
        <end position="327"/>
    </location>
</feature>
<keyword evidence="7" id="KW-0812">Transmembrane</keyword>
<dbReference type="PANTHER" id="PTHR22777">
    <property type="entry name" value="HEMOLYSIN-RELATED"/>
    <property type="match status" value="1"/>
</dbReference>
<evidence type="ECO:0000256" key="7">
    <source>
        <dbReference type="SAM" id="Phobius"/>
    </source>
</evidence>
<dbReference type="InterPro" id="IPR036318">
    <property type="entry name" value="FAD-bd_PCMH-like_sf"/>
</dbReference>
<dbReference type="Pfam" id="PF03471">
    <property type="entry name" value="CorC_HlyC"/>
    <property type="match status" value="1"/>
</dbReference>
<dbReference type="RefSeq" id="WP_194847555.1">
    <property type="nucleotide sequence ID" value="NZ_JAAEJV010000015.1"/>
</dbReference>
<comment type="similarity">
    <text evidence="2">Belongs to the UPF0053 family.</text>
</comment>
<dbReference type="SUPFAM" id="SSF54631">
    <property type="entry name" value="CBS-domain pair"/>
    <property type="match status" value="1"/>
</dbReference>
<gene>
    <name evidence="9" type="ORF">NEPTK9_000759</name>
</gene>
<organism evidence="9 10">
    <name type="scientific">Candidatus Neptunichlamydia vexilliferae</name>
    <dbReference type="NCBI Taxonomy" id="1651774"/>
    <lineage>
        <taxon>Bacteria</taxon>
        <taxon>Pseudomonadati</taxon>
        <taxon>Chlamydiota</taxon>
        <taxon>Chlamydiia</taxon>
        <taxon>Parachlamydiales</taxon>
        <taxon>Simkaniaceae</taxon>
        <taxon>Candidatus Neptunichlamydia</taxon>
    </lineage>
</organism>
<keyword evidence="5 6" id="KW-0129">CBS domain</keyword>
<reference evidence="9 10" key="1">
    <citation type="submission" date="2020-01" db="EMBL/GenBank/DDBJ databases">
        <title>Draft genome sequence of Cand. Neptunochlamydia vexilliferae K9.</title>
        <authorList>
            <person name="Schulz F."/>
            <person name="Koestlbacher S."/>
            <person name="Wascher F."/>
            <person name="Pizzetti I."/>
            <person name="Horn M."/>
        </authorList>
    </citation>
    <scope>NUCLEOTIDE SEQUENCE [LARGE SCALE GENOMIC DNA]</scope>
    <source>
        <strain evidence="9 10">K9</strain>
    </source>
</reference>
<evidence type="ECO:0000256" key="2">
    <source>
        <dbReference type="ARBA" id="ARBA00006337"/>
    </source>
</evidence>
<feature type="domain" description="CBS" evidence="8">
    <location>
        <begin position="198"/>
        <end position="257"/>
    </location>
</feature>
<evidence type="ECO:0000256" key="4">
    <source>
        <dbReference type="ARBA" id="ARBA00022737"/>
    </source>
</evidence>
<keyword evidence="7" id="KW-1133">Transmembrane helix</keyword>
<evidence type="ECO:0000256" key="6">
    <source>
        <dbReference type="PROSITE-ProRule" id="PRU00703"/>
    </source>
</evidence>
<accession>A0ABS0AZ54</accession>
<evidence type="ECO:0000313" key="9">
    <source>
        <dbReference type="EMBL" id="MBF5059250.1"/>
    </source>
</evidence>
<name>A0ABS0AZ54_9BACT</name>
<sequence length="416" mass="47366">MSIEYLLLPILFLIGACAITGLTKALHILGRIESKKEFQKKPHYFFTYTFVKKLFSKNPWDNLFYLLSATKHLLYLLYAISFLIYFAPLSLLGVCLLLAIALVCDAFFRLIAHSAPPLFLRMTTPVASFFLLLFSPITFLLLKVQKSLLRGKVSKGRIKDKILELAFESELSDYLEPFDKRIISALASMQGRIAREIMVPRIDIFSLSINQTVHEAAQKFISEGYSRIPVYKENVDEIVGVLLYKDVIEYYFKSIEKNEQSPLETPLENLIKPVLYAPETKKIAALLQEFRSEQIHLAIIVDEYGGTEGVVTIEDILEELVGEIIDEHDSIEEEQHHTPHPDGGWVVDGKMTIVDIEKELGVSIPKGPEYDTIGGYVFHRAETIPTKGWKIHNDNFDLEVLKSSDRAIEKLLLNNN</sequence>
<keyword evidence="7" id="KW-0472">Membrane</keyword>
<evidence type="ECO:0000256" key="5">
    <source>
        <dbReference type="ARBA" id="ARBA00023122"/>
    </source>
</evidence>
<dbReference type="Gene3D" id="3.10.580.10">
    <property type="entry name" value="CBS-domain"/>
    <property type="match status" value="1"/>
</dbReference>
<comment type="caution">
    <text evidence="9">The sequence shown here is derived from an EMBL/GenBank/DDBJ whole genome shotgun (WGS) entry which is preliminary data.</text>
</comment>
<dbReference type="InterPro" id="IPR046342">
    <property type="entry name" value="CBS_dom_sf"/>
</dbReference>
<dbReference type="EMBL" id="JAAEJV010000015">
    <property type="protein sequence ID" value="MBF5059250.1"/>
    <property type="molecule type" value="Genomic_DNA"/>
</dbReference>
<evidence type="ECO:0000259" key="8">
    <source>
        <dbReference type="PROSITE" id="PS51371"/>
    </source>
</evidence>
<dbReference type="SMART" id="SM00116">
    <property type="entry name" value="CBS"/>
    <property type="match status" value="2"/>
</dbReference>
<dbReference type="InterPro" id="IPR044751">
    <property type="entry name" value="Ion_transp-like_CBS"/>
</dbReference>
<dbReference type="SMART" id="SM01091">
    <property type="entry name" value="CorC_HlyC"/>
    <property type="match status" value="1"/>
</dbReference>
<dbReference type="SUPFAM" id="SSF56176">
    <property type="entry name" value="FAD-binding/transporter-associated domain-like"/>
    <property type="match status" value="1"/>
</dbReference>
<feature type="transmembrane region" description="Helical" evidence="7">
    <location>
        <begin position="63"/>
        <end position="84"/>
    </location>
</feature>
<evidence type="ECO:0000256" key="3">
    <source>
        <dbReference type="ARBA" id="ARBA00022475"/>
    </source>
</evidence>
<dbReference type="InterPro" id="IPR016169">
    <property type="entry name" value="FAD-bd_PCMH_sub2"/>
</dbReference>
<dbReference type="Proteomes" id="UP001194714">
    <property type="component" value="Unassembled WGS sequence"/>
</dbReference>
<evidence type="ECO:0000256" key="1">
    <source>
        <dbReference type="ARBA" id="ARBA00004651"/>
    </source>
</evidence>
<evidence type="ECO:0000313" key="10">
    <source>
        <dbReference type="Proteomes" id="UP001194714"/>
    </source>
</evidence>
<dbReference type="InterPro" id="IPR000644">
    <property type="entry name" value="CBS_dom"/>
</dbReference>
<comment type="subcellular location">
    <subcellularLocation>
        <location evidence="1">Cell membrane</location>
        <topology evidence="1">Multi-pass membrane protein</topology>
    </subcellularLocation>
</comment>
<keyword evidence="3" id="KW-1003">Cell membrane</keyword>
<dbReference type="Gene3D" id="3.30.465.10">
    <property type="match status" value="1"/>
</dbReference>
<dbReference type="Pfam" id="PF00571">
    <property type="entry name" value="CBS"/>
    <property type="match status" value="2"/>
</dbReference>
<dbReference type="CDD" id="cd04590">
    <property type="entry name" value="CBS_pair_CorC_HlyC_assoc"/>
    <property type="match status" value="1"/>
</dbReference>
<dbReference type="InterPro" id="IPR005170">
    <property type="entry name" value="Transptr-assoc_dom"/>
</dbReference>
<keyword evidence="10" id="KW-1185">Reference proteome</keyword>
<feature type="transmembrane region" description="Helical" evidence="7">
    <location>
        <begin position="118"/>
        <end position="142"/>
    </location>
</feature>
<keyword evidence="4" id="KW-0677">Repeat</keyword>